<dbReference type="GO" id="GO:0046983">
    <property type="term" value="F:protein dimerization activity"/>
    <property type="evidence" value="ECO:0007669"/>
    <property type="project" value="InterPro"/>
</dbReference>
<dbReference type="SUPFAM" id="SSF53098">
    <property type="entry name" value="Ribonuclease H-like"/>
    <property type="match status" value="1"/>
</dbReference>
<dbReference type="InterPro" id="IPR008906">
    <property type="entry name" value="HATC_C_dom"/>
</dbReference>
<feature type="domain" description="TTF-type" evidence="1">
    <location>
        <begin position="5"/>
        <end position="99"/>
    </location>
</feature>
<name>A0A0D3DLN3_BRAOL</name>
<dbReference type="InterPro" id="IPR006580">
    <property type="entry name" value="Znf_TTF"/>
</dbReference>
<dbReference type="Pfam" id="PF14291">
    <property type="entry name" value="DUF4371"/>
    <property type="match status" value="1"/>
</dbReference>
<dbReference type="OMA" id="NTELFIC"/>
<organism evidence="2 3">
    <name type="scientific">Brassica oleracea var. oleracea</name>
    <dbReference type="NCBI Taxonomy" id="109376"/>
    <lineage>
        <taxon>Eukaryota</taxon>
        <taxon>Viridiplantae</taxon>
        <taxon>Streptophyta</taxon>
        <taxon>Embryophyta</taxon>
        <taxon>Tracheophyta</taxon>
        <taxon>Spermatophyta</taxon>
        <taxon>Magnoliopsida</taxon>
        <taxon>eudicotyledons</taxon>
        <taxon>Gunneridae</taxon>
        <taxon>Pentapetalae</taxon>
        <taxon>rosids</taxon>
        <taxon>malvids</taxon>
        <taxon>Brassicales</taxon>
        <taxon>Brassicaceae</taxon>
        <taxon>Brassiceae</taxon>
        <taxon>Brassica</taxon>
    </lineage>
</organism>
<evidence type="ECO:0000313" key="2">
    <source>
        <dbReference type="EnsemblPlants" id="Bo8g036660.1"/>
    </source>
</evidence>
<dbReference type="AlphaFoldDB" id="A0A0D3DLN3"/>
<sequence>MKGGVLRRFNPAWFDQFPNWLEYNVKKDAAFCLYCYLFRDNAGKGGRNDAWTIDGFSSWNKAKNISEHVGAVNSFHNNAAMKCENVMNQGQSIKHALHKQDDIAKNEYRIRLNASIDASRFLLRQGLPFRGHEEKEETDNNGNFVELLKYTAEQNEDMSKVVLRNAPGNNQMTSPKIQKDIVHCFAEELIKSIIDEIDHDVFGLLVDESTDVSYKEKMAVVFRYVEKSGIVKERFISLTHVSDTSSSSLKSAIDSLFTKYGLCITKVRGQGYDGASNMKGEFNGLRSLISKESTSAYYVHCFAHQLQLVVVAVAKRKDALRESHKKTIEKEVNDGEHKTGKELNQDVSVQRPGMTRWGSHYRTLLRVVECFSSIVKVLECVERMAQMTQKDVKHMLQEFNDRFNEMNTELFICAASLSPIDLFSQFDHSKLMRLSTFYPSDFSQGECISLDQQLDVYIDNIRNDERFTHLEDLGEIARTLVETQKHLSFPLVYRLLKLILPVATATVERSFSAMKIVKTDRRNRIGDQFLNDCLICFIEKDVFEKIMNVTVMKRFQDMKDRIVLL</sequence>
<reference evidence="2 3" key="1">
    <citation type="journal article" date="2014" name="Genome Biol.">
        <title>Transcriptome and methylome profiling reveals relics of genome dominance in the mesopolyploid Brassica oleracea.</title>
        <authorList>
            <person name="Parkin I.A."/>
            <person name="Koh C."/>
            <person name="Tang H."/>
            <person name="Robinson S.J."/>
            <person name="Kagale S."/>
            <person name="Clarke W.E."/>
            <person name="Town C.D."/>
            <person name="Nixon J."/>
            <person name="Krishnakumar V."/>
            <person name="Bidwell S.L."/>
            <person name="Denoeud F."/>
            <person name="Belcram H."/>
            <person name="Links M.G."/>
            <person name="Just J."/>
            <person name="Clarke C."/>
            <person name="Bender T."/>
            <person name="Huebert T."/>
            <person name="Mason A.S."/>
            <person name="Pires J.C."/>
            <person name="Barker G."/>
            <person name="Moore J."/>
            <person name="Walley P.G."/>
            <person name="Manoli S."/>
            <person name="Batley J."/>
            <person name="Edwards D."/>
            <person name="Nelson M.N."/>
            <person name="Wang X."/>
            <person name="Paterson A.H."/>
            <person name="King G."/>
            <person name="Bancroft I."/>
            <person name="Chalhoub B."/>
            <person name="Sharpe A.G."/>
        </authorList>
    </citation>
    <scope>NUCLEOTIDE SEQUENCE</scope>
    <source>
        <strain evidence="2 3">cv. TO1000</strain>
    </source>
</reference>
<dbReference type="Pfam" id="PF05699">
    <property type="entry name" value="Dimer_Tnp_hAT"/>
    <property type="match status" value="1"/>
</dbReference>
<dbReference type="SMART" id="SM00597">
    <property type="entry name" value="ZnF_TTF"/>
    <property type="match status" value="1"/>
</dbReference>
<dbReference type="InterPro" id="IPR055298">
    <property type="entry name" value="AtLOH3-like"/>
</dbReference>
<dbReference type="Proteomes" id="UP000032141">
    <property type="component" value="Chromosome C8"/>
</dbReference>
<dbReference type="STRING" id="109376.A0A0D3DLN3"/>
<dbReference type="PANTHER" id="PTHR11697">
    <property type="entry name" value="GENERAL TRANSCRIPTION FACTOR 2-RELATED ZINC FINGER PROTEIN"/>
    <property type="match status" value="1"/>
</dbReference>
<protein>
    <recommendedName>
        <fullName evidence="1">TTF-type domain-containing protein</fullName>
    </recommendedName>
</protein>
<dbReference type="eggNOG" id="ENOG502QSU3">
    <property type="taxonomic scope" value="Eukaryota"/>
</dbReference>
<proteinExistence type="predicted"/>
<reference evidence="2" key="2">
    <citation type="submission" date="2015-03" db="UniProtKB">
        <authorList>
            <consortium name="EnsemblPlants"/>
        </authorList>
    </citation>
    <scope>IDENTIFICATION</scope>
</reference>
<evidence type="ECO:0000313" key="3">
    <source>
        <dbReference type="Proteomes" id="UP000032141"/>
    </source>
</evidence>
<dbReference type="InterPro" id="IPR012337">
    <property type="entry name" value="RNaseH-like_sf"/>
</dbReference>
<dbReference type="HOGENOM" id="CLU_006175_5_3_1"/>
<dbReference type="InterPro" id="IPR025398">
    <property type="entry name" value="DUF4371"/>
</dbReference>
<accession>A0A0D3DLN3</accession>
<keyword evidence="3" id="KW-1185">Reference proteome</keyword>
<evidence type="ECO:0000259" key="1">
    <source>
        <dbReference type="SMART" id="SM00597"/>
    </source>
</evidence>
<dbReference type="Gramene" id="Bo8g036660.1">
    <property type="protein sequence ID" value="Bo8g036660.1"/>
    <property type="gene ID" value="Bo8g036660"/>
</dbReference>
<dbReference type="EnsemblPlants" id="Bo8g036660.1">
    <property type="protein sequence ID" value="Bo8g036660.1"/>
    <property type="gene ID" value="Bo8g036660"/>
</dbReference>
<dbReference type="PANTHER" id="PTHR11697:SF230">
    <property type="entry name" value="ZINC FINGER, MYM DOMAIN CONTAINING 1"/>
    <property type="match status" value="1"/>
</dbReference>